<evidence type="ECO:0000256" key="4">
    <source>
        <dbReference type="ARBA" id="ARBA00022519"/>
    </source>
</evidence>
<keyword evidence="7 8" id="KW-0472">Membrane</keyword>
<name>A0ABU5DVN3_9PROT</name>
<evidence type="ECO:0000313" key="10">
    <source>
        <dbReference type="Proteomes" id="UP001271769"/>
    </source>
</evidence>
<keyword evidence="5 8" id="KW-0812">Transmembrane</keyword>
<evidence type="ECO:0000256" key="6">
    <source>
        <dbReference type="ARBA" id="ARBA00022989"/>
    </source>
</evidence>
<dbReference type="PANTHER" id="PTHR33508:SF2">
    <property type="entry name" value="UPF0056 INNER MEMBRANE PROTEIN MARC"/>
    <property type="match status" value="1"/>
</dbReference>
<keyword evidence="3" id="KW-1003">Cell membrane</keyword>
<evidence type="ECO:0000313" key="9">
    <source>
        <dbReference type="EMBL" id="MDY0871365.1"/>
    </source>
</evidence>
<evidence type="ECO:0000256" key="5">
    <source>
        <dbReference type="ARBA" id="ARBA00022692"/>
    </source>
</evidence>
<protein>
    <recommendedName>
        <fullName evidence="8">UPF0056 membrane protein</fullName>
    </recommendedName>
</protein>
<dbReference type="InterPro" id="IPR002771">
    <property type="entry name" value="Multi_antbiot-R_MarC"/>
</dbReference>
<comment type="similarity">
    <text evidence="2 8">Belongs to the UPF0056 (MarC) family.</text>
</comment>
<dbReference type="Pfam" id="PF01914">
    <property type="entry name" value="MarC"/>
    <property type="match status" value="1"/>
</dbReference>
<feature type="transmembrane region" description="Helical" evidence="8">
    <location>
        <begin position="149"/>
        <end position="170"/>
    </location>
</feature>
<feature type="transmembrane region" description="Helical" evidence="8">
    <location>
        <begin position="6"/>
        <end position="33"/>
    </location>
</feature>
<organism evidence="9 10">
    <name type="scientific">Dongia rigui</name>
    <dbReference type="NCBI Taxonomy" id="940149"/>
    <lineage>
        <taxon>Bacteria</taxon>
        <taxon>Pseudomonadati</taxon>
        <taxon>Pseudomonadota</taxon>
        <taxon>Alphaproteobacteria</taxon>
        <taxon>Rhodospirillales</taxon>
        <taxon>Dongiaceae</taxon>
        <taxon>Dongia</taxon>
    </lineage>
</organism>
<feature type="transmembrane region" description="Helical" evidence="8">
    <location>
        <begin position="115"/>
        <end position="137"/>
    </location>
</feature>
<feature type="transmembrane region" description="Helical" evidence="8">
    <location>
        <begin position="45"/>
        <end position="66"/>
    </location>
</feature>
<feature type="transmembrane region" description="Helical" evidence="8">
    <location>
        <begin position="191"/>
        <end position="209"/>
    </location>
</feature>
<dbReference type="EMBL" id="JAXCLX010000001">
    <property type="protein sequence ID" value="MDY0871365.1"/>
    <property type="molecule type" value="Genomic_DNA"/>
</dbReference>
<dbReference type="NCBIfam" id="TIGR00427">
    <property type="entry name" value="NAAT family transporter"/>
    <property type="match status" value="1"/>
</dbReference>
<keyword evidence="4" id="KW-0997">Cell inner membrane</keyword>
<dbReference type="RefSeq" id="WP_320499795.1">
    <property type="nucleotide sequence ID" value="NZ_JAXCLX010000001.1"/>
</dbReference>
<keyword evidence="10" id="KW-1185">Reference proteome</keyword>
<dbReference type="PANTHER" id="PTHR33508">
    <property type="entry name" value="UPF0056 MEMBRANE PROTEIN YHCE"/>
    <property type="match status" value="1"/>
</dbReference>
<evidence type="ECO:0000256" key="1">
    <source>
        <dbReference type="ARBA" id="ARBA00004429"/>
    </source>
</evidence>
<gene>
    <name evidence="9" type="ORF">SMD31_05510</name>
</gene>
<comment type="subcellular location">
    <subcellularLocation>
        <location evidence="1">Cell inner membrane</location>
        <topology evidence="1">Multi-pass membrane protein</topology>
    </subcellularLocation>
    <subcellularLocation>
        <location evidence="8">Cell membrane</location>
        <topology evidence="8">Multi-pass membrane protein</topology>
    </subcellularLocation>
</comment>
<evidence type="ECO:0000256" key="2">
    <source>
        <dbReference type="ARBA" id="ARBA00009784"/>
    </source>
</evidence>
<evidence type="ECO:0000256" key="3">
    <source>
        <dbReference type="ARBA" id="ARBA00022475"/>
    </source>
</evidence>
<accession>A0ABU5DVN3</accession>
<sequence length="230" mass="24486">MTGNFLSYIGWTVATLLPIINPISAAGMLIGITGQLTTVERNRQITMACIYMTGILLAFLLAGVLIMDLFGISIPGLRIAGGMIVAFLGFRMLFPQENALDTDSDIEARQKMDISFTPLAMPGLSGPGSIALVITMSTTVQQSGALSTTMTYVVISIGIVITAIIIWFCLRAAGLLNRVLGANGIAAMSRIMGFLMVCIGVQFVINGIQDLLHDPDFWPASFPPAASDTH</sequence>
<keyword evidence="6 8" id="KW-1133">Transmembrane helix</keyword>
<feature type="transmembrane region" description="Helical" evidence="8">
    <location>
        <begin position="72"/>
        <end position="94"/>
    </location>
</feature>
<reference evidence="9 10" key="1">
    <citation type="journal article" date="2013" name="Antonie Van Leeuwenhoek">
        <title>Dongia rigui sp. nov., isolated from freshwater of a large wetland in Korea.</title>
        <authorList>
            <person name="Baik K.S."/>
            <person name="Hwang Y.M."/>
            <person name="Choi J.S."/>
            <person name="Kwon J."/>
            <person name="Seong C.N."/>
        </authorList>
    </citation>
    <scope>NUCLEOTIDE SEQUENCE [LARGE SCALE GENOMIC DNA]</scope>
    <source>
        <strain evidence="9 10">04SU4-P</strain>
    </source>
</reference>
<proteinExistence type="inferred from homology"/>
<comment type="caution">
    <text evidence="9">The sequence shown here is derived from an EMBL/GenBank/DDBJ whole genome shotgun (WGS) entry which is preliminary data.</text>
</comment>
<dbReference type="Proteomes" id="UP001271769">
    <property type="component" value="Unassembled WGS sequence"/>
</dbReference>
<evidence type="ECO:0000256" key="7">
    <source>
        <dbReference type="ARBA" id="ARBA00023136"/>
    </source>
</evidence>
<dbReference type="NCBIfam" id="NF008228">
    <property type="entry name" value="PRK10995.1"/>
    <property type="match status" value="1"/>
</dbReference>
<evidence type="ECO:0000256" key="8">
    <source>
        <dbReference type="RuleBase" id="RU362048"/>
    </source>
</evidence>